<sequence>MMCSGCMQEVPIVSNERGNQTTNMTLDEQREWVGEQFDAAIEASGVSEGWYDIYDQNVVWADDRPEDRDRTLNSLFPRDCGSGGRLIVALLNTSSEDPIAASENVRAFWESEGWAVSNIRSYESDPYFRADGEDGAQLAFMATAEHMSLEVVTACSVHATVTNWQYRDEEGNEFPEELGQILANGGL</sequence>
<keyword evidence="2" id="KW-1185">Reference proteome</keyword>
<evidence type="ECO:0000313" key="2">
    <source>
        <dbReference type="Proteomes" id="UP000070810"/>
    </source>
</evidence>
<comment type="caution">
    <text evidence="1">The sequence shown here is derived from an EMBL/GenBank/DDBJ whole genome shotgun (WGS) entry which is preliminary data.</text>
</comment>
<evidence type="ECO:0000313" key="1">
    <source>
        <dbReference type="EMBL" id="KTR85992.1"/>
    </source>
</evidence>
<name>A0A147ENB0_9MICO</name>
<gene>
    <name evidence="1" type="ORF">NS354_06835</name>
</gene>
<dbReference type="EMBL" id="LDRK01000032">
    <property type="protein sequence ID" value="KTR85992.1"/>
    <property type="molecule type" value="Genomic_DNA"/>
</dbReference>
<accession>A0A147ENB0</accession>
<protein>
    <submittedName>
        <fullName evidence="1">Uncharacterized protein</fullName>
    </submittedName>
</protein>
<dbReference type="AlphaFoldDB" id="A0A147ENB0"/>
<organism evidence="1 2">
    <name type="scientific">Leucobacter chromiiresistens</name>
    <dbReference type="NCBI Taxonomy" id="1079994"/>
    <lineage>
        <taxon>Bacteria</taxon>
        <taxon>Bacillati</taxon>
        <taxon>Actinomycetota</taxon>
        <taxon>Actinomycetes</taxon>
        <taxon>Micrococcales</taxon>
        <taxon>Microbacteriaceae</taxon>
        <taxon>Leucobacter</taxon>
    </lineage>
</organism>
<dbReference type="Proteomes" id="UP000070810">
    <property type="component" value="Unassembled WGS sequence"/>
</dbReference>
<proteinExistence type="predicted"/>
<reference evidence="1 2" key="1">
    <citation type="journal article" date="2016" name="Front. Microbiol.">
        <title>Genomic Resource of Rice Seed Associated Bacteria.</title>
        <authorList>
            <person name="Midha S."/>
            <person name="Bansal K."/>
            <person name="Sharma S."/>
            <person name="Kumar N."/>
            <person name="Patil P.P."/>
            <person name="Chaudhry V."/>
            <person name="Patil P.B."/>
        </authorList>
    </citation>
    <scope>NUCLEOTIDE SEQUENCE [LARGE SCALE GENOMIC DNA]</scope>
    <source>
        <strain evidence="1 2">NS354</strain>
    </source>
</reference>
<dbReference type="PATRIC" id="fig|1079994.3.peg.1485"/>